<dbReference type="RefSeq" id="XP_047783711.1">
    <property type="nucleotide sequence ID" value="XM_047928417.1"/>
</dbReference>
<dbReference type="EMBL" id="JADCUA010000002">
    <property type="protein sequence ID" value="KAH9842664.1"/>
    <property type="molecule type" value="Genomic_DNA"/>
</dbReference>
<feature type="compositionally biased region" description="Low complexity" evidence="1">
    <location>
        <begin position="314"/>
        <end position="325"/>
    </location>
</feature>
<evidence type="ECO:0008006" key="4">
    <source>
        <dbReference type="Google" id="ProtNLM"/>
    </source>
</evidence>
<comment type="caution">
    <text evidence="2">The sequence shown here is derived from an EMBL/GenBank/DDBJ whole genome shotgun (WGS) entry which is preliminary data.</text>
</comment>
<sequence>MLTYPRIWPALKASKSPAIAYVDFIEQVRNRRDRLPPAECGVSADSIITEAVRQAIQRTSFTQYAPPSIYSYYASSSANNRTRTLELLRLCLTTGNKPLCSLVFKRLLDSTFHREDYIDNVLVPFLPELRQFLTTNHVAPSEEPFNSAFKSIVMLWANKVLGPRPSETANTIISRMQNHGCKCLHCVQVFKFLTANADKTCRLERIGAPKRKHVEQELGRYAQTAATWTMISGSPQGLTITKADSIYLPVKWKATHARGTTILNSISLSATELQRIFGVDHQIITDMMAGRVSTSLASASRLASSSMNPPVPAGPARAPTGGPTVQAVAGTVNAMPTSNPSGSSSNAPLVPSATTSASSQTTRKRKREYTSSDIIDLTDDWGLTNAGLLISRIPRS</sequence>
<feature type="region of interest" description="Disordered" evidence="1">
    <location>
        <begin position="301"/>
        <end position="369"/>
    </location>
</feature>
<reference evidence="2 3" key="1">
    <citation type="journal article" date="2021" name="Environ. Microbiol.">
        <title>Gene family expansions and transcriptome signatures uncover fungal adaptations to wood decay.</title>
        <authorList>
            <person name="Hage H."/>
            <person name="Miyauchi S."/>
            <person name="Viragh M."/>
            <person name="Drula E."/>
            <person name="Min B."/>
            <person name="Chaduli D."/>
            <person name="Navarro D."/>
            <person name="Favel A."/>
            <person name="Norest M."/>
            <person name="Lesage-Meessen L."/>
            <person name="Balint B."/>
            <person name="Merenyi Z."/>
            <person name="de Eugenio L."/>
            <person name="Morin E."/>
            <person name="Martinez A.T."/>
            <person name="Baldrian P."/>
            <person name="Stursova M."/>
            <person name="Martinez M.J."/>
            <person name="Novotny C."/>
            <person name="Magnuson J.K."/>
            <person name="Spatafora J.W."/>
            <person name="Maurice S."/>
            <person name="Pangilinan J."/>
            <person name="Andreopoulos W."/>
            <person name="LaButti K."/>
            <person name="Hundley H."/>
            <person name="Na H."/>
            <person name="Kuo A."/>
            <person name="Barry K."/>
            <person name="Lipzen A."/>
            <person name="Henrissat B."/>
            <person name="Riley R."/>
            <person name="Ahrendt S."/>
            <person name="Nagy L.G."/>
            <person name="Grigoriev I.V."/>
            <person name="Martin F."/>
            <person name="Rosso M.N."/>
        </authorList>
    </citation>
    <scope>NUCLEOTIDE SEQUENCE [LARGE SCALE GENOMIC DNA]</scope>
    <source>
        <strain evidence="2 3">CIRM-BRFM 1785</strain>
    </source>
</reference>
<dbReference type="GeneID" id="72009149"/>
<evidence type="ECO:0000256" key="1">
    <source>
        <dbReference type="SAM" id="MobiDB-lite"/>
    </source>
</evidence>
<proteinExistence type="predicted"/>
<feature type="compositionally biased region" description="Polar residues" evidence="1">
    <location>
        <begin position="334"/>
        <end position="347"/>
    </location>
</feature>
<feature type="compositionally biased region" description="Low complexity" evidence="1">
    <location>
        <begin position="352"/>
        <end position="361"/>
    </location>
</feature>
<name>A0ABQ8KVV8_9APHY</name>
<dbReference type="Proteomes" id="UP000814176">
    <property type="component" value="Unassembled WGS sequence"/>
</dbReference>
<organism evidence="2 3">
    <name type="scientific">Rhodofomes roseus</name>
    <dbReference type="NCBI Taxonomy" id="34475"/>
    <lineage>
        <taxon>Eukaryota</taxon>
        <taxon>Fungi</taxon>
        <taxon>Dikarya</taxon>
        <taxon>Basidiomycota</taxon>
        <taxon>Agaricomycotina</taxon>
        <taxon>Agaricomycetes</taxon>
        <taxon>Polyporales</taxon>
        <taxon>Rhodofomes</taxon>
    </lineage>
</organism>
<evidence type="ECO:0000313" key="3">
    <source>
        <dbReference type="Proteomes" id="UP000814176"/>
    </source>
</evidence>
<accession>A0ABQ8KVV8</accession>
<evidence type="ECO:0000313" key="2">
    <source>
        <dbReference type="EMBL" id="KAH9842664.1"/>
    </source>
</evidence>
<keyword evidence="3" id="KW-1185">Reference proteome</keyword>
<gene>
    <name evidence="2" type="ORF">C8Q71DRAFT_876807</name>
</gene>
<protein>
    <recommendedName>
        <fullName evidence="4">VHS domain-containing protein</fullName>
    </recommendedName>
</protein>